<evidence type="ECO:0000256" key="3">
    <source>
        <dbReference type="RuleBase" id="RU004019"/>
    </source>
</evidence>
<evidence type="ECO:0000256" key="2">
    <source>
        <dbReference type="ARBA" id="ARBA00023125"/>
    </source>
</evidence>
<dbReference type="PANTHER" id="PTHR11849">
    <property type="entry name" value="ETS"/>
    <property type="match status" value="1"/>
</dbReference>
<feature type="region of interest" description="Disordered" evidence="4">
    <location>
        <begin position="174"/>
        <end position="223"/>
    </location>
</feature>
<comment type="similarity">
    <text evidence="1 3">Belongs to the ETS family.</text>
</comment>
<keyword evidence="2 3" id="KW-0238">DNA-binding</keyword>
<comment type="subcellular location">
    <subcellularLocation>
        <location evidence="3">Nucleus</location>
    </subcellularLocation>
</comment>
<feature type="domain" description="ETS" evidence="5">
    <location>
        <begin position="227"/>
        <end position="309"/>
    </location>
</feature>
<dbReference type="GO" id="GO:0000981">
    <property type="term" value="F:DNA-binding transcription factor activity, RNA polymerase II-specific"/>
    <property type="evidence" value="ECO:0007669"/>
    <property type="project" value="TreeGrafter"/>
</dbReference>
<dbReference type="EMBL" id="GHKJ01000530">
    <property type="protein sequence ID" value="MOY45560.1"/>
    <property type="molecule type" value="Transcribed_RNA"/>
</dbReference>
<evidence type="ECO:0000256" key="4">
    <source>
        <dbReference type="SAM" id="MobiDB-lite"/>
    </source>
</evidence>
<dbReference type="FunFam" id="1.10.10.10:FF:001336">
    <property type="entry name" value="Epithelium specific ets factor 3, ese3, putative"/>
    <property type="match status" value="1"/>
</dbReference>
<dbReference type="RefSeq" id="XP_074000138.1">
    <property type="nucleotide sequence ID" value="XM_074144037.1"/>
</dbReference>
<dbReference type="AlphaFoldDB" id="A0A4P6DB35"/>
<protein>
    <submittedName>
        <fullName evidence="6">Putative transcription factor nerf rhodnius neglectus</fullName>
    </submittedName>
</protein>
<keyword evidence="3" id="KW-0539">Nucleus</keyword>
<dbReference type="PRINTS" id="PR00454">
    <property type="entry name" value="ETSDOMAIN"/>
</dbReference>
<dbReference type="InterPro" id="IPR036390">
    <property type="entry name" value="WH_DNA-bd_sf"/>
</dbReference>
<name>A0A4P6DB35_RHOPR</name>
<dbReference type="VEuPathDB" id="VectorBase:RPRC015186"/>
<dbReference type="SMART" id="SM00413">
    <property type="entry name" value="ETS"/>
    <property type="match status" value="1"/>
</dbReference>
<accession>A0A4P6DB35</accession>
<dbReference type="RefSeq" id="XP_074000139.1">
    <property type="nucleotide sequence ID" value="XM_074144038.1"/>
</dbReference>
<evidence type="ECO:0000313" key="6">
    <source>
        <dbReference type="EMBL" id="MOY45560.1"/>
    </source>
</evidence>
<dbReference type="GO" id="GO:0043565">
    <property type="term" value="F:sequence-specific DNA binding"/>
    <property type="evidence" value="ECO:0007669"/>
    <property type="project" value="InterPro"/>
</dbReference>
<evidence type="ECO:0000256" key="1">
    <source>
        <dbReference type="ARBA" id="ARBA00005562"/>
    </source>
</evidence>
<dbReference type="SUPFAM" id="SSF46785">
    <property type="entry name" value="Winged helix' DNA-binding domain"/>
    <property type="match status" value="1"/>
</dbReference>
<dbReference type="PANTHER" id="PTHR11849:SF190">
    <property type="entry name" value="ETS-DOMAIN PROTEIN"/>
    <property type="match status" value="1"/>
</dbReference>
<dbReference type="SUPFAM" id="SSF47769">
    <property type="entry name" value="SAM/Pointed domain"/>
    <property type="match status" value="1"/>
</dbReference>
<sequence>MPQHDQLHNFYNVNSSCEDGTYRPNIATAVTFSLEDSEFMGEPLLASSPVDTIISDHRDSYSQDLDEWQTKPVKEWTPQDIVQWVNSEARSLNVCCTEMAGEKFAQYDGSQLLSFSRTVFSDIDSRFGPILFQKLNEIAASRYQQLNGGRCIKYGSGESQEDKVPCMTNLDSLREEPSFRQPPMSPGLSGKTMDSSVPALSPPPAPKKKGPGRPKGSKRKKKPEKLGRLWEFLRDLLKNREYCPSLIVWDNYEEGMFRFVHSDKVAKLWGTKKDNPDMNYEKLSRAMRYYYKSKVLLPVYGRRLVYKFGPTATGWKVDNPNFKD</sequence>
<dbReference type="PROSITE" id="PS50061">
    <property type="entry name" value="ETS_DOMAIN_3"/>
    <property type="match status" value="1"/>
</dbReference>
<reference evidence="6" key="1">
    <citation type="submission" date="2019-04" db="EMBL/GenBank/DDBJ databases">
        <title>Analysis of the testis transcriptome of the Chagas disease vector Rhodnius prolixus.</title>
        <authorList>
            <person name="Cesar J."/>
            <person name="Ribeiro J.M."/>
            <person name="Pereira M.H."/>
            <person name="Araujo R.N."/>
            <person name="Gontijo N.F."/>
            <person name="Pessoa G."/>
            <person name="Sant'Anna M.V."/>
            <person name="Sorgine M.H."/>
            <person name="Majerowicz D."/>
            <person name="Carvalho A.B."/>
            <person name="Braz G."/>
            <person name="Mesquita R."/>
            <person name="Lagerblad P.O."/>
            <person name="Koerich L.B."/>
        </authorList>
    </citation>
    <scope>NUCLEOTIDE SEQUENCE</scope>
</reference>
<dbReference type="InterPro" id="IPR036388">
    <property type="entry name" value="WH-like_DNA-bd_sf"/>
</dbReference>
<dbReference type="GO" id="GO:0030154">
    <property type="term" value="P:cell differentiation"/>
    <property type="evidence" value="ECO:0007669"/>
    <property type="project" value="TreeGrafter"/>
</dbReference>
<dbReference type="InterPro" id="IPR046328">
    <property type="entry name" value="ETS_fam"/>
</dbReference>
<dbReference type="Gene3D" id="1.10.150.50">
    <property type="entry name" value="Transcription Factor, Ets-1"/>
    <property type="match status" value="1"/>
</dbReference>
<dbReference type="Gene3D" id="1.10.10.10">
    <property type="entry name" value="Winged helix-like DNA-binding domain superfamily/Winged helix DNA-binding domain"/>
    <property type="match status" value="1"/>
</dbReference>
<dbReference type="GO" id="GO:0005634">
    <property type="term" value="C:nucleus"/>
    <property type="evidence" value="ECO:0007669"/>
    <property type="project" value="UniProtKB-SubCell"/>
</dbReference>
<dbReference type="GeneID" id="141462302"/>
<dbReference type="Pfam" id="PF00178">
    <property type="entry name" value="Ets"/>
    <property type="match status" value="1"/>
</dbReference>
<proteinExistence type="inferred from homology"/>
<evidence type="ECO:0000259" key="5">
    <source>
        <dbReference type="PROSITE" id="PS50061"/>
    </source>
</evidence>
<dbReference type="InterPro" id="IPR000418">
    <property type="entry name" value="Ets_dom"/>
</dbReference>
<feature type="compositionally biased region" description="Basic residues" evidence="4">
    <location>
        <begin position="206"/>
        <end position="223"/>
    </location>
</feature>
<organism evidence="6">
    <name type="scientific">Rhodnius prolixus</name>
    <name type="common">Triatomid bug</name>
    <dbReference type="NCBI Taxonomy" id="13249"/>
    <lineage>
        <taxon>Eukaryota</taxon>
        <taxon>Metazoa</taxon>
        <taxon>Ecdysozoa</taxon>
        <taxon>Arthropoda</taxon>
        <taxon>Hexapoda</taxon>
        <taxon>Insecta</taxon>
        <taxon>Pterygota</taxon>
        <taxon>Neoptera</taxon>
        <taxon>Paraneoptera</taxon>
        <taxon>Hemiptera</taxon>
        <taxon>Heteroptera</taxon>
        <taxon>Panheteroptera</taxon>
        <taxon>Cimicomorpha</taxon>
        <taxon>Reduviidae</taxon>
        <taxon>Triatominae</taxon>
        <taxon>Rhodnius</taxon>
    </lineage>
</organism>
<dbReference type="InterPro" id="IPR013761">
    <property type="entry name" value="SAM/pointed_sf"/>
</dbReference>